<dbReference type="EMBL" id="JAABOO010000001">
    <property type="protein sequence ID" value="NER12374.1"/>
    <property type="molecule type" value="Genomic_DNA"/>
</dbReference>
<keyword evidence="4" id="KW-0812">Transmembrane</keyword>
<dbReference type="SUPFAM" id="SSF53448">
    <property type="entry name" value="Nucleotide-diphospho-sugar transferases"/>
    <property type="match status" value="1"/>
</dbReference>
<evidence type="ECO:0000256" key="2">
    <source>
        <dbReference type="ARBA" id="ARBA00022676"/>
    </source>
</evidence>
<dbReference type="InterPro" id="IPR029044">
    <property type="entry name" value="Nucleotide-diphossugar_trans"/>
</dbReference>
<feature type="transmembrane region" description="Helical" evidence="4">
    <location>
        <begin position="341"/>
        <end position="360"/>
    </location>
</feature>
<protein>
    <submittedName>
        <fullName evidence="6">Glycosyltransferase</fullName>
    </submittedName>
</protein>
<feature type="transmembrane region" description="Helical" evidence="4">
    <location>
        <begin position="6"/>
        <end position="30"/>
    </location>
</feature>
<dbReference type="Pfam" id="PF00535">
    <property type="entry name" value="Glycos_transf_2"/>
    <property type="match status" value="1"/>
</dbReference>
<feature type="domain" description="Glycosyltransferase 2-like" evidence="5">
    <location>
        <begin position="45"/>
        <end position="179"/>
    </location>
</feature>
<keyword evidence="2" id="KW-0328">Glycosyltransferase</keyword>
<dbReference type="GO" id="GO:0016757">
    <property type="term" value="F:glycosyltransferase activity"/>
    <property type="evidence" value="ECO:0007669"/>
    <property type="project" value="UniProtKB-KW"/>
</dbReference>
<dbReference type="Gene3D" id="3.90.550.10">
    <property type="entry name" value="Spore Coat Polysaccharide Biosynthesis Protein SpsA, Chain A"/>
    <property type="match status" value="1"/>
</dbReference>
<feature type="transmembrane region" description="Helical" evidence="4">
    <location>
        <begin position="309"/>
        <end position="329"/>
    </location>
</feature>
<sequence>MLTLLLYTYISIIGIQLIYFLGIFRSFAFYKEEKKRNLKKLPPVSVIICAKNESENLRENLPKIIDQNYPEFQVVLINDASSDDSLKIMEDFAKKHAFIKVVDVKSNETFWGNKKYALTLGIKAAKYDHLLFTDADCKVNSEIWISEMAGKFNDHQTIVLGYSPYKRIKKSFLNALIRFETLLTAIQYFSYARIGIPYMGVGRNLAYHKKEFFNAKGFIKHMHVKSGDDDLFIKEVAHKENTALAFSESSITLSEAEKSFKNWFYQKRRHISTSKHYKFFHKMLLGLFYISQFLFWLLLIILLVYQYQLILVISLAVLRFLVQFIIYGNSFKKLHDTSLKWFIPVLELFLIMFQFVIFIVNSFSKKVHWR</sequence>
<keyword evidence="4" id="KW-1133">Transmembrane helix</keyword>
<keyword evidence="4" id="KW-0472">Membrane</keyword>
<dbReference type="InterPro" id="IPR001173">
    <property type="entry name" value="Glyco_trans_2-like"/>
</dbReference>
<dbReference type="AlphaFoldDB" id="A0A6P0UGK8"/>
<comment type="caution">
    <text evidence="6">The sequence shown here is derived from an EMBL/GenBank/DDBJ whole genome shotgun (WGS) entry which is preliminary data.</text>
</comment>
<keyword evidence="7" id="KW-1185">Reference proteome</keyword>
<organism evidence="6 7">
    <name type="scientific">Leptobacterium flavescens</name>
    <dbReference type="NCBI Taxonomy" id="472055"/>
    <lineage>
        <taxon>Bacteria</taxon>
        <taxon>Pseudomonadati</taxon>
        <taxon>Bacteroidota</taxon>
        <taxon>Flavobacteriia</taxon>
        <taxon>Flavobacteriales</taxon>
        <taxon>Flavobacteriaceae</taxon>
        <taxon>Leptobacterium</taxon>
    </lineage>
</organism>
<gene>
    <name evidence="6" type="ORF">GWK08_02890</name>
</gene>
<evidence type="ECO:0000313" key="6">
    <source>
        <dbReference type="EMBL" id="NER12374.1"/>
    </source>
</evidence>
<name>A0A6P0UGK8_9FLAO</name>
<evidence type="ECO:0000313" key="7">
    <source>
        <dbReference type="Proteomes" id="UP000468581"/>
    </source>
</evidence>
<keyword evidence="3 6" id="KW-0808">Transferase</keyword>
<proteinExistence type="inferred from homology"/>
<dbReference type="Proteomes" id="UP000468581">
    <property type="component" value="Unassembled WGS sequence"/>
</dbReference>
<evidence type="ECO:0000256" key="3">
    <source>
        <dbReference type="ARBA" id="ARBA00022679"/>
    </source>
</evidence>
<evidence type="ECO:0000259" key="5">
    <source>
        <dbReference type="Pfam" id="PF00535"/>
    </source>
</evidence>
<comment type="similarity">
    <text evidence="1">Belongs to the glycosyltransferase 2 family.</text>
</comment>
<dbReference type="PANTHER" id="PTHR43630:SF1">
    <property type="entry name" value="POLY-BETA-1,6-N-ACETYL-D-GLUCOSAMINE SYNTHASE"/>
    <property type="match status" value="1"/>
</dbReference>
<reference evidence="6 7" key="1">
    <citation type="submission" date="2020-01" db="EMBL/GenBank/DDBJ databases">
        <title>Leptobacterium flavescens.</title>
        <authorList>
            <person name="Wang G."/>
        </authorList>
    </citation>
    <scope>NUCLEOTIDE SEQUENCE [LARGE SCALE GENOMIC DNA]</scope>
    <source>
        <strain evidence="6 7">KCTC 22160</strain>
    </source>
</reference>
<evidence type="ECO:0000256" key="1">
    <source>
        <dbReference type="ARBA" id="ARBA00006739"/>
    </source>
</evidence>
<accession>A0A6P0UGK8</accession>
<evidence type="ECO:0000256" key="4">
    <source>
        <dbReference type="SAM" id="Phobius"/>
    </source>
</evidence>
<dbReference type="PANTHER" id="PTHR43630">
    <property type="entry name" value="POLY-BETA-1,6-N-ACETYL-D-GLUCOSAMINE SYNTHASE"/>
    <property type="match status" value="1"/>
</dbReference>
<dbReference type="RefSeq" id="WP_163605399.1">
    <property type="nucleotide sequence ID" value="NZ_JAABOO010000001.1"/>
</dbReference>
<feature type="transmembrane region" description="Helical" evidence="4">
    <location>
        <begin position="284"/>
        <end position="303"/>
    </location>
</feature>